<keyword evidence="7" id="KW-1185">Reference proteome</keyword>
<dbReference type="InterPro" id="IPR040023">
    <property type="entry name" value="WBP4"/>
</dbReference>
<evidence type="ECO:0000256" key="1">
    <source>
        <dbReference type="ARBA" id="ARBA00022723"/>
    </source>
</evidence>
<feature type="compositionally biased region" description="Basic and acidic residues" evidence="4">
    <location>
        <begin position="166"/>
        <end position="181"/>
    </location>
</feature>
<reference evidence="6 7" key="1">
    <citation type="journal article" date="2021" name="Nat. Commun.">
        <title>Genetic determinants of endophytism in the Arabidopsis root mycobiome.</title>
        <authorList>
            <person name="Mesny F."/>
            <person name="Miyauchi S."/>
            <person name="Thiergart T."/>
            <person name="Pickel B."/>
            <person name="Atanasova L."/>
            <person name="Karlsson M."/>
            <person name="Huettel B."/>
            <person name="Barry K.W."/>
            <person name="Haridas S."/>
            <person name="Chen C."/>
            <person name="Bauer D."/>
            <person name="Andreopoulos W."/>
            <person name="Pangilinan J."/>
            <person name="LaButti K."/>
            <person name="Riley R."/>
            <person name="Lipzen A."/>
            <person name="Clum A."/>
            <person name="Drula E."/>
            <person name="Henrissat B."/>
            <person name="Kohler A."/>
            <person name="Grigoriev I.V."/>
            <person name="Martin F.M."/>
            <person name="Hacquard S."/>
        </authorList>
    </citation>
    <scope>NUCLEOTIDE SEQUENCE [LARGE SCALE GENOMIC DNA]</scope>
    <source>
        <strain evidence="6 7">MPI-CAGE-CH-0241</strain>
    </source>
</reference>
<feature type="domain" description="U1-type" evidence="5">
    <location>
        <begin position="8"/>
        <end position="43"/>
    </location>
</feature>
<keyword evidence="2" id="KW-0863">Zinc-finger</keyword>
<feature type="region of interest" description="Disordered" evidence="4">
    <location>
        <begin position="138"/>
        <end position="304"/>
    </location>
</feature>
<feature type="compositionally biased region" description="Low complexity" evidence="4">
    <location>
        <begin position="76"/>
        <end position="89"/>
    </location>
</feature>
<feature type="region of interest" description="Disordered" evidence="4">
    <location>
        <begin position="51"/>
        <end position="108"/>
    </location>
</feature>
<dbReference type="EMBL" id="JAGPYM010000016">
    <property type="protein sequence ID" value="KAH6886216.1"/>
    <property type="molecule type" value="Genomic_DNA"/>
</dbReference>
<feature type="compositionally biased region" description="Basic and acidic residues" evidence="4">
    <location>
        <begin position="51"/>
        <end position="66"/>
    </location>
</feature>
<protein>
    <recommendedName>
        <fullName evidence="5">U1-type domain-containing protein</fullName>
    </recommendedName>
</protein>
<accession>A0A9P8VZP5</accession>
<dbReference type="Gene3D" id="3.30.160.60">
    <property type="entry name" value="Classic Zinc Finger"/>
    <property type="match status" value="1"/>
</dbReference>
<keyword evidence="3" id="KW-0862">Zinc</keyword>
<dbReference type="Pfam" id="PF06220">
    <property type="entry name" value="zf-U1"/>
    <property type="match status" value="1"/>
</dbReference>
<dbReference type="GO" id="GO:0071011">
    <property type="term" value="C:precatalytic spliceosome"/>
    <property type="evidence" value="ECO:0007669"/>
    <property type="project" value="TreeGrafter"/>
</dbReference>
<sequence>MADFWKSTPSYWCKYCSCYIRDTKFERTNHDASSKHQYAMKRFLRNIHREHEQQEREKKAAQREIARVTGISQNDASGPSASSSTPSTGAQKAKPAAPSEQQLQKQREQLAEMGVSIPSEFQPEMAIPGEWTVTKIIERKTEGPKTEGDGEEDRKTSVESRATGTRKREASEDQKAEEEAVKGLFKKPRRWGRDSRAMPSEEDKDLDALLNASTFQPTKPESHEENAKKEEDLVHDDKANIKLEEGAANDGPSDDGNTKKEDANVKTEVSEQESLIKPEPEDGGDSGITPIVFKKRKPRGIRQK</sequence>
<evidence type="ECO:0000256" key="2">
    <source>
        <dbReference type="ARBA" id="ARBA00022771"/>
    </source>
</evidence>
<dbReference type="AlphaFoldDB" id="A0A9P8VZP5"/>
<dbReference type="InterPro" id="IPR013085">
    <property type="entry name" value="U1-CZ_Znf_C2H2"/>
</dbReference>
<dbReference type="SUPFAM" id="SSF57667">
    <property type="entry name" value="beta-beta-alpha zinc fingers"/>
    <property type="match status" value="1"/>
</dbReference>
<evidence type="ECO:0000259" key="5">
    <source>
        <dbReference type="SMART" id="SM00451"/>
    </source>
</evidence>
<organism evidence="6 7">
    <name type="scientific">Thelonectria olida</name>
    <dbReference type="NCBI Taxonomy" id="1576542"/>
    <lineage>
        <taxon>Eukaryota</taxon>
        <taxon>Fungi</taxon>
        <taxon>Dikarya</taxon>
        <taxon>Ascomycota</taxon>
        <taxon>Pezizomycotina</taxon>
        <taxon>Sordariomycetes</taxon>
        <taxon>Hypocreomycetidae</taxon>
        <taxon>Hypocreales</taxon>
        <taxon>Nectriaceae</taxon>
        <taxon>Thelonectria</taxon>
    </lineage>
</organism>
<dbReference type="PANTHER" id="PTHR13173:SF10">
    <property type="entry name" value="WW DOMAIN-BINDING PROTEIN 4"/>
    <property type="match status" value="1"/>
</dbReference>
<dbReference type="Proteomes" id="UP000777438">
    <property type="component" value="Unassembled WGS sequence"/>
</dbReference>
<dbReference type="SMART" id="SM00451">
    <property type="entry name" value="ZnF_U1"/>
    <property type="match status" value="1"/>
</dbReference>
<dbReference type="PANTHER" id="PTHR13173">
    <property type="entry name" value="WW DOMAIN BINDING PROTEIN 4"/>
    <property type="match status" value="1"/>
</dbReference>
<feature type="compositionally biased region" description="Basic and acidic residues" evidence="4">
    <location>
        <begin position="220"/>
        <end position="245"/>
    </location>
</feature>
<dbReference type="GO" id="GO:0008270">
    <property type="term" value="F:zinc ion binding"/>
    <property type="evidence" value="ECO:0007669"/>
    <property type="project" value="UniProtKB-KW"/>
</dbReference>
<evidence type="ECO:0000313" key="6">
    <source>
        <dbReference type="EMBL" id="KAH6886216.1"/>
    </source>
</evidence>
<name>A0A9P8VZP5_9HYPO</name>
<dbReference type="GO" id="GO:0000398">
    <property type="term" value="P:mRNA splicing, via spliceosome"/>
    <property type="evidence" value="ECO:0007669"/>
    <property type="project" value="InterPro"/>
</dbReference>
<feature type="compositionally biased region" description="Basic residues" evidence="4">
    <location>
        <begin position="293"/>
        <end position="304"/>
    </location>
</feature>
<dbReference type="GO" id="GO:0003723">
    <property type="term" value="F:RNA binding"/>
    <property type="evidence" value="ECO:0007669"/>
    <property type="project" value="TreeGrafter"/>
</dbReference>
<dbReference type="OrthoDB" id="191651at2759"/>
<evidence type="ECO:0000256" key="4">
    <source>
        <dbReference type="SAM" id="MobiDB-lite"/>
    </source>
</evidence>
<dbReference type="InterPro" id="IPR036236">
    <property type="entry name" value="Znf_C2H2_sf"/>
</dbReference>
<evidence type="ECO:0000313" key="7">
    <source>
        <dbReference type="Proteomes" id="UP000777438"/>
    </source>
</evidence>
<feature type="compositionally biased region" description="Basic and acidic residues" evidence="4">
    <location>
        <begin position="256"/>
        <end position="280"/>
    </location>
</feature>
<dbReference type="InterPro" id="IPR003604">
    <property type="entry name" value="Matrin/U1-like-C_Znf_C2H2"/>
</dbReference>
<gene>
    <name evidence="6" type="ORF">B0T10DRAFT_78446</name>
</gene>
<comment type="caution">
    <text evidence="6">The sequence shown here is derived from an EMBL/GenBank/DDBJ whole genome shotgun (WGS) entry which is preliminary data.</text>
</comment>
<proteinExistence type="predicted"/>
<keyword evidence="1" id="KW-0479">Metal-binding</keyword>
<feature type="compositionally biased region" description="Basic and acidic residues" evidence="4">
    <location>
        <begin position="138"/>
        <end position="158"/>
    </location>
</feature>
<feature type="compositionally biased region" description="Basic and acidic residues" evidence="4">
    <location>
        <begin position="191"/>
        <end position="201"/>
    </location>
</feature>
<evidence type="ECO:0000256" key="3">
    <source>
        <dbReference type="ARBA" id="ARBA00022833"/>
    </source>
</evidence>